<sequence length="269" mass="28902">MNATLYVQMMKVNLKGFLNYALGSAFYILLMFWLYPSMASNAKAIDELVQAMPEGVGRAFALNGFDSAEAFISGEYYGLILVLILAIVCVQLSTQLMAKLIDQGAMAYLLATPTTRAKVAGTQAAVLVSGLLLIMTVTTLAGLAGDAWFLHGEFAFDTSRFLQMNAAAFLLFFAVGGISFLVSACANDEKKARGVSGLITFGFFSLDLLGKLSEKIAWMRDISIFSLYRPAEIVNGTGRLAPAFALLLAVGLAAFAAAVVLFRKRDLPL</sequence>
<feature type="transmembrane region" description="Helical" evidence="1">
    <location>
        <begin position="17"/>
        <end position="35"/>
    </location>
</feature>
<feature type="transmembrane region" description="Helical" evidence="1">
    <location>
        <begin position="161"/>
        <end position="182"/>
    </location>
</feature>
<feature type="transmembrane region" description="Helical" evidence="1">
    <location>
        <begin position="194"/>
        <end position="212"/>
    </location>
</feature>
<keyword evidence="1" id="KW-0812">Transmembrane</keyword>
<evidence type="ECO:0000313" key="2">
    <source>
        <dbReference type="EMBL" id="TFE83048.1"/>
    </source>
</evidence>
<dbReference type="PANTHER" id="PTHR37305">
    <property type="entry name" value="INTEGRAL MEMBRANE PROTEIN-RELATED"/>
    <property type="match status" value="1"/>
</dbReference>
<organism evidence="2 3">
    <name type="scientific">Paenibacillus athensensis</name>
    <dbReference type="NCBI Taxonomy" id="1967502"/>
    <lineage>
        <taxon>Bacteria</taxon>
        <taxon>Bacillati</taxon>
        <taxon>Bacillota</taxon>
        <taxon>Bacilli</taxon>
        <taxon>Bacillales</taxon>
        <taxon>Paenibacillaceae</taxon>
        <taxon>Paenibacillus</taxon>
    </lineage>
</organism>
<name>A0A4Y8PRP9_9BACL</name>
<gene>
    <name evidence="2" type="ORF">B5M42_23880</name>
</gene>
<keyword evidence="3" id="KW-1185">Reference proteome</keyword>
<dbReference type="RefSeq" id="WP_134757501.1">
    <property type="nucleotide sequence ID" value="NZ_MYFO02000004.1"/>
</dbReference>
<dbReference type="PANTHER" id="PTHR37305:SF2">
    <property type="entry name" value="BACITRACIN TRANSPORT PERMEASE PROTEIN BCRB"/>
    <property type="match status" value="1"/>
</dbReference>
<dbReference type="AlphaFoldDB" id="A0A4Y8PRP9"/>
<dbReference type="GO" id="GO:0005886">
    <property type="term" value="C:plasma membrane"/>
    <property type="evidence" value="ECO:0007669"/>
    <property type="project" value="UniProtKB-SubCell"/>
</dbReference>
<dbReference type="EMBL" id="MYFO01000059">
    <property type="protein sequence ID" value="TFE83048.1"/>
    <property type="molecule type" value="Genomic_DNA"/>
</dbReference>
<accession>A0A4Y8PRP9</accession>
<comment type="caution">
    <text evidence="2">The sequence shown here is derived from an EMBL/GenBank/DDBJ whole genome shotgun (WGS) entry which is preliminary data.</text>
</comment>
<proteinExistence type="predicted"/>
<dbReference type="OrthoDB" id="66636at2"/>
<reference evidence="2 3" key="1">
    <citation type="submission" date="2017-03" db="EMBL/GenBank/DDBJ databases">
        <title>Isolation of Levoglucosan Utilizing Bacteria.</title>
        <authorList>
            <person name="Arya A.S."/>
        </authorList>
    </citation>
    <scope>NUCLEOTIDE SEQUENCE [LARGE SCALE GENOMIC DNA]</scope>
    <source>
        <strain evidence="2 3">MEC069</strain>
    </source>
</reference>
<keyword evidence="1" id="KW-0472">Membrane</keyword>
<feature type="transmembrane region" description="Helical" evidence="1">
    <location>
        <begin position="240"/>
        <end position="262"/>
    </location>
</feature>
<feature type="transmembrane region" description="Helical" evidence="1">
    <location>
        <begin position="119"/>
        <end position="141"/>
    </location>
</feature>
<keyword evidence="1" id="KW-1133">Transmembrane helix</keyword>
<evidence type="ECO:0000256" key="1">
    <source>
        <dbReference type="SAM" id="Phobius"/>
    </source>
</evidence>
<protein>
    <submittedName>
        <fullName evidence="2">Permease</fullName>
    </submittedName>
</protein>
<feature type="transmembrane region" description="Helical" evidence="1">
    <location>
        <begin position="76"/>
        <end position="98"/>
    </location>
</feature>
<evidence type="ECO:0000313" key="3">
    <source>
        <dbReference type="Proteomes" id="UP000298246"/>
    </source>
</evidence>
<dbReference type="Proteomes" id="UP000298246">
    <property type="component" value="Unassembled WGS sequence"/>
</dbReference>
<dbReference type="Pfam" id="PF12679">
    <property type="entry name" value="ABC2_membrane_2"/>
    <property type="match status" value="1"/>
</dbReference>
<dbReference type="GO" id="GO:0140359">
    <property type="term" value="F:ABC-type transporter activity"/>
    <property type="evidence" value="ECO:0007669"/>
    <property type="project" value="InterPro"/>
</dbReference>